<dbReference type="EMBL" id="LFZO01000435">
    <property type="protein sequence ID" value="KXT08515.1"/>
    <property type="molecule type" value="Genomic_DNA"/>
</dbReference>
<evidence type="ECO:0000313" key="3">
    <source>
        <dbReference type="Proteomes" id="UP000073492"/>
    </source>
</evidence>
<dbReference type="OrthoDB" id="2338662at2759"/>
<evidence type="ECO:0000313" key="2">
    <source>
        <dbReference type="EMBL" id="KXT08515.1"/>
    </source>
</evidence>
<evidence type="ECO:0000256" key="1">
    <source>
        <dbReference type="SAM" id="SignalP"/>
    </source>
</evidence>
<organism evidence="2 3">
    <name type="scientific">Pseudocercospora musae</name>
    <dbReference type="NCBI Taxonomy" id="113226"/>
    <lineage>
        <taxon>Eukaryota</taxon>
        <taxon>Fungi</taxon>
        <taxon>Dikarya</taxon>
        <taxon>Ascomycota</taxon>
        <taxon>Pezizomycotina</taxon>
        <taxon>Dothideomycetes</taxon>
        <taxon>Dothideomycetidae</taxon>
        <taxon>Mycosphaerellales</taxon>
        <taxon>Mycosphaerellaceae</taxon>
        <taxon>Pseudocercospora</taxon>
    </lineage>
</organism>
<dbReference type="STRING" id="113226.A0A139I1D1"/>
<sequence>MSFYHFLLGLVLYSRSCSSQFNNPPGVDIWCGKAYRATNASFNPGGQFEEPSWSAKPLLNLKITPRMSIYLDDEKHGSFLVNASLSHLVGTAIESSSQSTYSDVPSTFAIDIMLDGKSLLGNGSTSITLGSIEEVPFNLSSIPAKNEPYEVTAVATSESNQTLTASTQLIVLPVRSDDGTAVRIDNRFGGLAVRKAASKDFKPFFPYTYYVQWDRYFNTSVSTLEEFSRLGYNVLHIVPTGSLGQLPFPWDEFQPYLDRASELGLYFHYDVLYLEHGIGNTTEQVSRLKSHPSILSWYIADEPDGKSIPLNSTHLGYERIRSLDLYHPISMALNCYDFHYQSYASGADIIMTDVYPISTNTSWSNVYDTVCNSTYGCCGCDDCHGVFEDISDRLQHFYAIDDILGWQKTHWTVPQAFGNETFWTRYPTAAEEIVMNAIAITHGAKGSVMWDFPTTQEILNVTNRFAQILTSAQFAAFVLGEERVAGLKVKGAQRIDVGAWVAQDKVFLIVINLNYGDQMAAGEISIELPGGVRGKGVDGETTLFWGDVQWSIDGSTISTPSLKGLETSMFIIDR</sequence>
<dbReference type="Gene3D" id="3.20.20.80">
    <property type="entry name" value="Glycosidases"/>
    <property type="match status" value="1"/>
</dbReference>
<keyword evidence="3" id="KW-1185">Reference proteome</keyword>
<name>A0A139I1D1_9PEZI</name>
<protein>
    <submittedName>
        <fullName evidence="2">Uncharacterized protein</fullName>
    </submittedName>
</protein>
<comment type="caution">
    <text evidence="2">The sequence shown here is derived from an EMBL/GenBank/DDBJ whole genome shotgun (WGS) entry which is preliminary data.</text>
</comment>
<feature type="signal peptide" evidence="1">
    <location>
        <begin position="1"/>
        <end position="19"/>
    </location>
</feature>
<proteinExistence type="predicted"/>
<keyword evidence="1" id="KW-0732">Signal</keyword>
<accession>A0A139I1D1</accession>
<dbReference type="AlphaFoldDB" id="A0A139I1D1"/>
<dbReference type="Proteomes" id="UP000073492">
    <property type="component" value="Unassembled WGS sequence"/>
</dbReference>
<feature type="chain" id="PRO_5007297082" evidence="1">
    <location>
        <begin position="20"/>
        <end position="574"/>
    </location>
</feature>
<dbReference type="InterPro" id="IPR017853">
    <property type="entry name" value="GH"/>
</dbReference>
<gene>
    <name evidence="2" type="ORF">AC579_979</name>
</gene>
<reference evidence="2 3" key="1">
    <citation type="submission" date="2015-07" db="EMBL/GenBank/DDBJ databases">
        <title>Comparative genomics of the Sigatoka disease complex on banana suggests a link between parallel evolutionary changes in Pseudocercospora fijiensis and Pseudocercospora eumusae and increased virulence on the banana host.</title>
        <authorList>
            <person name="Chang T.-C."/>
            <person name="Salvucci A."/>
            <person name="Crous P.W."/>
            <person name="Stergiopoulos I."/>
        </authorList>
    </citation>
    <scope>NUCLEOTIDE SEQUENCE [LARGE SCALE GENOMIC DNA]</scope>
    <source>
        <strain evidence="2 3">CBS 116634</strain>
    </source>
</reference>
<dbReference type="SUPFAM" id="SSF51445">
    <property type="entry name" value="(Trans)glycosidases"/>
    <property type="match status" value="1"/>
</dbReference>